<evidence type="ECO:0000313" key="2">
    <source>
        <dbReference type="EMBL" id="KAL2733179.1"/>
    </source>
</evidence>
<keyword evidence="1" id="KW-0812">Transmembrane</keyword>
<comment type="caution">
    <text evidence="2">The sequence shown here is derived from an EMBL/GenBank/DDBJ whole genome shotgun (WGS) entry which is preliminary data.</text>
</comment>
<organism evidence="2 3">
    <name type="scientific">Vespula maculifrons</name>
    <name type="common">Eastern yellow jacket</name>
    <name type="synonym">Wasp</name>
    <dbReference type="NCBI Taxonomy" id="7453"/>
    <lineage>
        <taxon>Eukaryota</taxon>
        <taxon>Metazoa</taxon>
        <taxon>Ecdysozoa</taxon>
        <taxon>Arthropoda</taxon>
        <taxon>Hexapoda</taxon>
        <taxon>Insecta</taxon>
        <taxon>Pterygota</taxon>
        <taxon>Neoptera</taxon>
        <taxon>Endopterygota</taxon>
        <taxon>Hymenoptera</taxon>
        <taxon>Apocrita</taxon>
        <taxon>Aculeata</taxon>
        <taxon>Vespoidea</taxon>
        <taxon>Vespidae</taxon>
        <taxon>Vespinae</taxon>
        <taxon>Vespula</taxon>
    </lineage>
</organism>
<sequence length="81" mass="9543">MQVYSADHAIKFTYLYKFKQSAYISTTKQFNYNTSIAFKRVMLNAIIENIILINMATNCFIILLMFTTILIICNIYGLYHR</sequence>
<dbReference type="Proteomes" id="UP001607303">
    <property type="component" value="Unassembled WGS sequence"/>
</dbReference>
<dbReference type="EMBL" id="JAYRBN010000074">
    <property type="protein sequence ID" value="KAL2733179.1"/>
    <property type="molecule type" value="Genomic_DNA"/>
</dbReference>
<evidence type="ECO:0000313" key="3">
    <source>
        <dbReference type="Proteomes" id="UP001607303"/>
    </source>
</evidence>
<dbReference type="AlphaFoldDB" id="A0ABD2BK74"/>
<keyword evidence="3" id="KW-1185">Reference proteome</keyword>
<keyword evidence="1" id="KW-1133">Transmembrane helix</keyword>
<proteinExistence type="predicted"/>
<accession>A0ABD2BK74</accession>
<name>A0ABD2BK74_VESMC</name>
<protein>
    <submittedName>
        <fullName evidence="2">Uncharacterized protein</fullName>
    </submittedName>
</protein>
<keyword evidence="1" id="KW-0472">Membrane</keyword>
<reference evidence="2 3" key="1">
    <citation type="journal article" date="2024" name="Ann. Entomol. Soc. Am.">
        <title>Genomic analyses of the southern and eastern yellowjacket wasps (Hymenoptera: Vespidae) reveal evolutionary signatures of social life.</title>
        <authorList>
            <person name="Catto M.A."/>
            <person name="Caine P.B."/>
            <person name="Orr S.E."/>
            <person name="Hunt B.G."/>
            <person name="Goodisman M.A.D."/>
        </authorList>
    </citation>
    <scope>NUCLEOTIDE SEQUENCE [LARGE SCALE GENOMIC DNA]</scope>
    <source>
        <strain evidence="2">232</strain>
        <tissue evidence="2">Head and thorax</tissue>
    </source>
</reference>
<evidence type="ECO:0000256" key="1">
    <source>
        <dbReference type="SAM" id="Phobius"/>
    </source>
</evidence>
<gene>
    <name evidence="2" type="ORF">V1477_014147</name>
</gene>
<feature type="transmembrane region" description="Helical" evidence="1">
    <location>
        <begin position="50"/>
        <end position="79"/>
    </location>
</feature>